<evidence type="ECO:0000313" key="17">
    <source>
        <dbReference type="Proteomes" id="UP001142489"/>
    </source>
</evidence>
<keyword evidence="4 14" id="KW-1133">Transmembrane helix</keyword>
<evidence type="ECO:0000256" key="5">
    <source>
        <dbReference type="ARBA" id="ARBA00023040"/>
    </source>
</evidence>
<feature type="domain" description="G-protein coupled receptors family 1 profile" evidence="15">
    <location>
        <begin position="41"/>
        <end position="293"/>
    </location>
</feature>
<evidence type="ECO:0000256" key="12">
    <source>
        <dbReference type="ARBA" id="ARBA00037161"/>
    </source>
</evidence>
<feature type="transmembrane region" description="Helical" evidence="14">
    <location>
        <begin position="240"/>
        <end position="257"/>
    </location>
</feature>
<dbReference type="InterPro" id="IPR000826">
    <property type="entry name" value="Formyl_rcpt-rel"/>
</dbReference>
<gene>
    <name evidence="16" type="ORF">JRQ81_011595</name>
</gene>
<accession>A0A9Q0X844</accession>
<dbReference type="EMBL" id="JAPFRF010000023">
    <property type="protein sequence ID" value="KAJ7304073.1"/>
    <property type="molecule type" value="Genomic_DNA"/>
</dbReference>
<dbReference type="OrthoDB" id="6117944at2759"/>
<dbReference type="InterPro" id="IPR017452">
    <property type="entry name" value="GPCR_Rhodpsn_7TM"/>
</dbReference>
<sequence length="337" mass="38381">MDTSNASNLLGNSSARGMKVSTSHVFTVCLVSVSFLIGTTMNGLFLWVLGAKLKRTVNTLWFLHLILTHLISTLFMPFFVAYILLDSHWPFGMFLCKLLNFFGSLAMFTVVFLLTIISLDRYLLICHPIWSQCNRTIPRARRVTIGAWLISFAFSTPYLFFRETREVEGKVRCVNNYAFSGNWEGVEMQAFRGHIHLVFIVFRFLLAFLVPLFIITGCYYSIGLEMKKKRLTRTGKPFKVLTASVVSFFICWLPYHLNQASQVFWPSELAIKVLQLVSLIGLCLSFCFTPILYLFVGEKFQQVFKTSVLALLQKGFADASTIPEGNSSPSKEVHHRV</sequence>
<feature type="transmembrane region" description="Helical" evidence="14">
    <location>
        <begin position="105"/>
        <end position="123"/>
    </location>
</feature>
<evidence type="ECO:0000256" key="10">
    <source>
        <dbReference type="ARBA" id="ARBA00023224"/>
    </source>
</evidence>
<keyword evidence="9" id="KW-0325">Glycoprotein</keyword>
<evidence type="ECO:0000256" key="2">
    <source>
        <dbReference type="ARBA" id="ARBA00022475"/>
    </source>
</evidence>
<dbReference type="GO" id="GO:0007204">
    <property type="term" value="P:positive regulation of cytosolic calcium ion concentration"/>
    <property type="evidence" value="ECO:0007669"/>
    <property type="project" value="TreeGrafter"/>
</dbReference>
<comment type="caution">
    <text evidence="16">The sequence shown here is derived from an EMBL/GenBank/DDBJ whole genome shotgun (WGS) entry which is preliminary data.</text>
</comment>
<dbReference type="PANTHER" id="PTHR24225:SF5">
    <property type="entry name" value="G-PROTEIN COUPLED RECEPTOR 33-RELATED"/>
    <property type="match status" value="1"/>
</dbReference>
<dbReference type="PRINTS" id="PR00237">
    <property type="entry name" value="GPCRRHODOPSN"/>
</dbReference>
<comment type="subcellular location">
    <subcellularLocation>
        <location evidence="1">Cell membrane</location>
        <topology evidence="1">Multi-pass membrane protein</topology>
    </subcellularLocation>
</comment>
<evidence type="ECO:0000256" key="11">
    <source>
        <dbReference type="ARBA" id="ARBA00025736"/>
    </source>
</evidence>
<dbReference type="GO" id="GO:0006954">
    <property type="term" value="P:inflammatory response"/>
    <property type="evidence" value="ECO:0007669"/>
    <property type="project" value="TreeGrafter"/>
</dbReference>
<feature type="transmembrane region" description="Helical" evidence="14">
    <location>
        <begin position="61"/>
        <end position="85"/>
    </location>
</feature>
<dbReference type="FunFam" id="1.20.1070.10:FF:000034">
    <property type="entry name" value="G-protein coupled receptor 1"/>
    <property type="match status" value="1"/>
</dbReference>
<evidence type="ECO:0000256" key="1">
    <source>
        <dbReference type="ARBA" id="ARBA00004651"/>
    </source>
</evidence>
<feature type="transmembrane region" description="Helical" evidence="14">
    <location>
        <begin position="269"/>
        <end position="296"/>
    </location>
</feature>
<comment type="similarity">
    <text evidence="11">Belongs to the chemokine-like receptor (CMKLR) family.</text>
</comment>
<protein>
    <recommendedName>
        <fullName evidence="13">Probable G-protein coupled receptor 33</fullName>
    </recommendedName>
</protein>
<dbReference type="PROSITE" id="PS50262">
    <property type="entry name" value="G_PROTEIN_RECEP_F1_2"/>
    <property type="match status" value="1"/>
</dbReference>
<dbReference type="GO" id="GO:0004930">
    <property type="term" value="F:G protein-coupled receptor activity"/>
    <property type="evidence" value="ECO:0007669"/>
    <property type="project" value="UniProtKB-KW"/>
</dbReference>
<keyword evidence="6 14" id="KW-0472">Membrane</keyword>
<dbReference type="GO" id="GO:0007200">
    <property type="term" value="P:phospholipase C-activating G protein-coupled receptor signaling pathway"/>
    <property type="evidence" value="ECO:0007669"/>
    <property type="project" value="TreeGrafter"/>
</dbReference>
<dbReference type="SUPFAM" id="SSF81321">
    <property type="entry name" value="Family A G protein-coupled receptor-like"/>
    <property type="match status" value="1"/>
</dbReference>
<evidence type="ECO:0000256" key="7">
    <source>
        <dbReference type="ARBA" id="ARBA00023157"/>
    </source>
</evidence>
<feature type="transmembrane region" description="Helical" evidence="14">
    <location>
        <begin position="25"/>
        <end position="49"/>
    </location>
</feature>
<dbReference type="Pfam" id="PF00001">
    <property type="entry name" value="7tm_1"/>
    <property type="match status" value="1"/>
</dbReference>
<keyword evidence="3 14" id="KW-0812">Transmembrane</keyword>
<keyword evidence="17" id="KW-1185">Reference proteome</keyword>
<evidence type="ECO:0000256" key="14">
    <source>
        <dbReference type="SAM" id="Phobius"/>
    </source>
</evidence>
<keyword evidence="5" id="KW-0297">G-protein coupled receptor</keyword>
<evidence type="ECO:0000256" key="4">
    <source>
        <dbReference type="ARBA" id="ARBA00022989"/>
    </source>
</evidence>
<dbReference type="PANTHER" id="PTHR24225">
    <property type="entry name" value="CHEMOTACTIC RECEPTOR"/>
    <property type="match status" value="1"/>
</dbReference>
<keyword evidence="10" id="KW-0807">Transducer</keyword>
<dbReference type="GO" id="GO:0005886">
    <property type="term" value="C:plasma membrane"/>
    <property type="evidence" value="ECO:0007669"/>
    <property type="project" value="UniProtKB-SubCell"/>
</dbReference>
<evidence type="ECO:0000256" key="6">
    <source>
        <dbReference type="ARBA" id="ARBA00023136"/>
    </source>
</evidence>
<dbReference type="Gene3D" id="1.20.1070.10">
    <property type="entry name" value="Rhodopsin 7-helix transmembrane proteins"/>
    <property type="match status" value="1"/>
</dbReference>
<proteinExistence type="inferred from homology"/>
<comment type="function">
    <text evidence="12">Orphan receptor; could be a chemoattractant receptor.</text>
</comment>
<organism evidence="16 17">
    <name type="scientific">Phrynocephalus forsythii</name>
    <dbReference type="NCBI Taxonomy" id="171643"/>
    <lineage>
        <taxon>Eukaryota</taxon>
        <taxon>Metazoa</taxon>
        <taxon>Chordata</taxon>
        <taxon>Craniata</taxon>
        <taxon>Vertebrata</taxon>
        <taxon>Euteleostomi</taxon>
        <taxon>Lepidosauria</taxon>
        <taxon>Squamata</taxon>
        <taxon>Bifurcata</taxon>
        <taxon>Unidentata</taxon>
        <taxon>Episquamata</taxon>
        <taxon>Toxicofera</taxon>
        <taxon>Iguania</taxon>
        <taxon>Acrodonta</taxon>
        <taxon>Agamidae</taxon>
        <taxon>Agaminae</taxon>
        <taxon>Phrynocephalus</taxon>
    </lineage>
</organism>
<keyword evidence="2" id="KW-1003">Cell membrane</keyword>
<dbReference type="Proteomes" id="UP001142489">
    <property type="component" value="Unassembled WGS sequence"/>
</dbReference>
<dbReference type="InterPro" id="IPR000276">
    <property type="entry name" value="GPCR_Rhodpsn"/>
</dbReference>
<evidence type="ECO:0000313" key="16">
    <source>
        <dbReference type="EMBL" id="KAJ7304073.1"/>
    </source>
</evidence>
<feature type="transmembrane region" description="Helical" evidence="14">
    <location>
        <begin position="143"/>
        <end position="161"/>
    </location>
</feature>
<evidence type="ECO:0000259" key="15">
    <source>
        <dbReference type="PROSITE" id="PS50262"/>
    </source>
</evidence>
<dbReference type="PRINTS" id="PR00526">
    <property type="entry name" value="FMETLEUPHER"/>
</dbReference>
<keyword evidence="7" id="KW-1015">Disulfide bond</keyword>
<evidence type="ECO:0000256" key="13">
    <source>
        <dbReference type="ARBA" id="ARBA00039587"/>
    </source>
</evidence>
<feature type="transmembrane region" description="Helical" evidence="14">
    <location>
        <begin position="195"/>
        <end position="220"/>
    </location>
</feature>
<dbReference type="GO" id="GO:0004875">
    <property type="term" value="F:complement receptor activity"/>
    <property type="evidence" value="ECO:0007669"/>
    <property type="project" value="TreeGrafter"/>
</dbReference>
<evidence type="ECO:0000256" key="3">
    <source>
        <dbReference type="ARBA" id="ARBA00022692"/>
    </source>
</evidence>
<name>A0A9Q0X844_9SAUR</name>
<dbReference type="AlphaFoldDB" id="A0A9Q0X844"/>
<evidence type="ECO:0000256" key="9">
    <source>
        <dbReference type="ARBA" id="ARBA00023180"/>
    </source>
</evidence>
<reference evidence="16" key="1">
    <citation type="journal article" date="2023" name="DNA Res.">
        <title>Chromosome-level genome assembly of Phrynocephalus forsythii using third-generation DNA sequencing and Hi-C analysis.</title>
        <authorList>
            <person name="Qi Y."/>
            <person name="Zhao W."/>
            <person name="Zhao Y."/>
            <person name="Niu C."/>
            <person name="Cao S."/>
            <person name="Zhang Y."/>
        </authorList>
    </citation>
    <scope>NUCLEOTIDE SEQUENCE</scope>
    <source>
        <tissue evidence="16">Muscle</tissue>
    </source>
</reference>
<evidence type="ECO:0000256" key="8">
    <source>
        <dbReference type="ARBA" id="ARBA00023170"/>
    </source>
</evidence>
<keyword evidence="8" id="KW-0675">Receptor</keyword>